<evidence type="ECO:0000313" key="3">
    <source>
        <dbReference type="Proteomes" id="UP000239469"/>
    </source>
</evidence>
<evidence type="ECO:0000259" key="1">
    <source>
        <dbReference type="Pfam" id="PF13276"/>
    </source>
</evidence>
<dbReference type="PANTHER" id="PTHR46889">
    <property type="entry name" value="TRANSPOSASE INSF FOR INSERTION SEQUENCE IS3B-RELATED"/>
    <property type="match status" value="1"/>
</dbReference>
<dbReference type="Proteomes" id="UP000239469">
    <property type="component" value="Unassembled WGS sequence"/>
</dbReference>
<proteinExistence type="predicted"/>
<dbReference type="InterPro" id="IPR050900">
    <property type="entry name" value="Transposase_IS3/IS150/IS904"/>
</dbReference>
<dbReference type="InterPro" id="IPR025948">
    <property type="entry name" value="HTH-like_dom"/>
</dbReference>
<gene>
    <name evidence="2" type="ORF">BUE93_21195</name>
</gene>
<name>A0A2S9WYV7_9NEIS</name>
<evidence type="ECO:0000313" key="2">
    <source>
        <dbReference type="EMBL" id="PRP68652.1"/>
    </source>
</evidence>
<protein>
    <submittedName>
        <fullName evidence="2">Transposase</fullName>
    </submittedName>
</protein>
<feature type="non-terminal residue" evidence="2">
    <location>
        <position position="135"/>
    </location>
</feature>
<reference evidence="2 3" key="1">
    <citation type="submission" date="2017-01" db="EMBL/GenBank/DDBJ databases">
        <title>New insights into the genetic diversity of Chromobacterium isolated from tropical freshwater lake.</title>
        <authorList>
            <person name="Santos A.B."/>
            <person name="Nascimento A.M."/>
            <person name="Da Silva P.C."/>
        </authorList>
    </citation>
    <scope>NUCLEOTIDE SEQUENCE [LARGE SCALE GENOMIC DNA]</scope>
    <source>
        <strain evidence="2 3">56AF</strain>
    </source>
</reference>
<comment type="caution">
    <text evidence="2">The sequence shown here is derived from an EMBL/GenBank/DDBJ whole genome shotgun (WGS) entry which is preliminary data.</text>
</comment>
<sequence>MLCQGVRVRYAFIRAHAQQFPIRRLCRVMSVHPSGYYAWISAPHSNRAQEDQRLLGPIKQAWLESGGVYGYRKVHDDLRAQGERCGKHRVARLMRQEGLRSQTGYHRRPGHYHGRPAVVAPNHLQRQFTVDAPNL</sequence>
<dbReference type="EMBL" id="MTBD01000087">
    <property type="protein sequence ID" value="PRP68652.1"/>
    <property type="molecule type" value="Genomic_DNA"/>
</dbReference>
<dbReference type="PANTHER" id="PTHR46889:SF4">
    <property type="entry name" value="TRANSPOSASE INSO FOR INSERTION SEQUENCE ELEMENT IS911B-RELATED"/>
    <property type="match status" value="1"/>
</dbReference>
<dbReference type="AlphaFoldDB" id="A0A2S9WYV7"/>
<feature type="domain" description="HTH-like" evidence="1">
    <location>
        <begin position="50"/>
        <end position="103"/>
    </location>
</feature>
<dbReference type="Pfam" id="PF13276">
    <property type="entry name" value="HTH_21"/>
    <property type="match status" value="1"/>
</dbReference>
<organism evidence="2 3">
    <name type="scientific">Chromobacterium amazonense</name>
    <dbReference type="NCBI Taxonomy" id="1382803"/>
    <lineage>
        <taxon>Bacteria</taxon>
        <taxon>Pseudomonadati</taxon>
        <taxon>Pseudomonadota</taxon>
        <taxon>Betaproteobacteria</taxon>
        <taxon>Neisseriales</taxon>
        <taxon>Chromobacteriaceae</taxon>
        <taxon>Chromobacterium</taxon>
    </lineage>
</organism>
<accession>A0A2S9WYV7</accession>